<evidence type="ECO:0000313" key="3">
    <source>
        <dbReference type="Proteomes" id="UP000094527"/>
    </source>
</evidence>
<organism evidence="2 3">
    <name type="scientific">Orchesella cincta</name>
    <name type="common">Springtail</name>
    <name type="synonym">Podura cincta</name>
    <dbReference type="NCBI Taxonomy" id="48709"/>
    <lineage>
        <taxon>Eukaryota</taxon>
        <taxon>Metazoa</taxon>
        <taxon>Ecdysozoa</taxon>
        <taxon>Arthropoda</taxon>
        <taxon>Hexapoda</taxon>
        <taxon>Collembola</taxon>
        <taxon>Entomobryomorpha</taxon>
        <taxon>Entomobryoidea</taxon>
        <taxon>Orchesellidae</taxon>
        <taxon>Orchesellinae</taxon>
        <taxon>Orchesella</taxon>
    </lineage>
</organism>
<keyword evidence="3" id="KW-1185">Reference proteome</keyword>
<sequence>MLYLFLVIVSGIHIMASKKSPKKILAFETTDPVAKGELGDEDVQERKARLFMNMPEPTKDDLKDSKILNMTATIGPTKFEAMTGTPEADAKIISLSNTKIDEMHSLFTFTNSIPRFCVSWSVVYGASKWIGNNKTY</sequence>
<dbReference type="Proteomes" id="UP000094527">
    <property type="component" value="Unassembled WGS sequence"/>
</dbReference>
<accession>A0A1D2NH09</accession>
<evidence type="ECO:0000256" key="1">
    <source>
        <dbReference type="SAM" id="SignalP"/>
    </source>
</evidence>
<feature type="signal peptide" evidence="1">
    <location>
        <begin position="1"/>
        <end position="17"/>
    </location>
</feature>
<name>A0A1D2NH09_ORCCI</name>
<dbReference type="AlphaFoldDB" id="A0A1D2NH09"/>
<keyword evidence="1" id="KW-0732">Signal</keyword>
<evidence type="ECO:0000313" key="2">
    <source>
        <dbReference type="EMBL" id="ODN04540.1"/>
    </source>
</evidence>
<proteinExistence type="predicted"/>
<protein>
    <submittedName>
        <fullName evidence="2">Uncharacterized protein</fullName>
    </submittedName>
</protein>
<feature type="chain" id="PRO_5008905553" evidence="1">
    <location>
        <begin position="18"/>
        <end position="136"/>
    </location>
</feature>
<gene>
    <name evidence="2" type="ORF">Ocin01_02132</name>
</gene>
<comment type="caution">
    <text evidence="2">The sequence shown here is derived from an EMBL/GenBank/DDBJ whole genome shotgun (WGS) entry which is preliminary data.</text>
</comment>
<dbReference type="EMBL" id="LJIJ01000041">
    <property type="protein sequence ID" value="ODN04540.1"/>
    <property type="molecule type" value="Genomic_DNA"/>
</dbReference>
<reference evidence="2 3" key="1">
    <citation type="journal article" date="2016" name="Genome Biol. Evol.">
        <title>Gene Family Evolution Reflects Adaptation to Soil Environmental Stressors in the Genome of the Collembolan Orchesella cincta.</title>
        <authorList>
            <person name="Faddeeva-Vakhrusheva A."/>
            <person name="Derks M.F."/>
            <person name="Anvar S.Y."/>
            <person name="Agamennone V."/>
            <person name="Suring W."/>
            <person name="Smit S."/>
            <person name="van Straalen N.M."/>
            <person name="Roelofs D."/>
        </authorList>
    </citation>
    <scope>NUCLEOTIDE SEQUENCE [LARGE SCALE GENOMIC DNA]</scope>
    <source>
        <tissue evidence="2">Mixed pool</tissue>
    </source>
</reference>